<dbReference type="PANTHER" id="PTHR44591">
    <property type="entry name" value="STRESS RESPONSE REGULATOR PROTEIN 1"/>
    <property type="match status" value="1"/>
</dbReference>
<keyword evidence="1 2" id="KW-0597">Phosphoprotein</keyword>
<dbReference type="EMBL" id="CP061035">
    <property type="protein sequence ID" value="QQV76349.1"/>
    <property type="molecule type" value="Genomic_DNA"/>
</dbReference>
<dbReference type="KEGG" id="sari:H5J25_12740"/>
<dbReference type="AlphaFoldDB" id="A0A974NSY3"/>
<evidence type="ECO:0000259" key="3">
    <source>
        <dbReference type="PROSITE" id="PS50110"/>
    </source>
</evidence>
<dbReference type="RefSeq" id="WP_202091562.1">
    <property type="nucleotide sequence ID" value="NZ_CP061035.1"/>
</dbReference>
<dbReference type="SMART" id="SM00448">
    <property type="entry name" value="REC"/>
    <property type="match status" value="1"/>
</dbReference>
<feature type="domain" description="Response regulatory" evidence="3">
    <location>
        <begin position="4"/>
        <end position="119"/>
    </location>
</feature>
<proteinExistence type="predicted"/>
<dbReference type="Gene3D" id="3.40.50.2300">
    <property type="match status" value="1"/>
</dbReference>
<protein>
    <submittedName>
        <fullName evidence="4">Response regulator</fullName>
    </submittedName>
</protein>
<accession>A0A974NSY3</accession>
<keyword evidence="5" id="KW-1185">Reference proteome</keyword>
<evidence type="ECO:0000313" key="5">
    <source>
        <dbReference type="Proteomes" id="UP000595894"/>
    </source>
</evidence>
<name>A0A974NSY3_9SPHN</name>
<dbReference type="InterPro" id="IPR050595">
    <property type="entry name" value="Bact_response_regulator"/>
</dbReference>
<dbReference type="InterPro" id="IPR001789">
    <property type="entry name" value="Sig_transdc_resp-reg_receiver"/>
</dbReference>
<gene>
    <name evidence="4" type="ORF">H5J25_12740</name>
</gene>
<evidence type="ECO:0000313" key="4">
    <source>
        <dbReference type="EMBL" id="QQV76349.1"/>
    </source>
</evidence>
<dbReference type="CDD" id="cd00156">
    <property type="entry name" value="REC"/>
    <property type="match status" value="1"/>
</dbReference>
<sequence length="119" mass="13466">MSKQVMLIEDEPLHRKLYTIWLQLDGHTVHSVADERLAYLEAAKIRPDVIITDIRLVHLDGREIISTLKARQDTNAIRIVALTVLDTNEIEEACYKAGADVFLNKKVGREALLAAVRHP</sequence>
<dbReference type="Pfam" id="PF00072">
    <property type="entry name" value="Response_reg"/>
    <property type="match status" value="1"/>
</dbReference>
<evidence type="ECO:0000256" key="1">
    <source>
        <dbReference type="ARBA" id="ARBA00022553"/>
    </source>
</evidence>
<dbReference type="PANTHER" id="PTHR44591:SF23">
    <property type="entry name" value="CHEY SUBFAMILY"/>
    <property type="match status" value="1"/>
</dbReference>
<dbReference type="SUPFAM" id="SSF52172">
    <property type="entry name" value="CheY-like"/>
    <property type="match status" value="1"/>
</dbReference>
<dbReference type="InterPro" id="IPR011006">
    <property type="entry name" value="CheY-like_superfamily"/>
</dbReference>
<organism evidence="4 5">
    <name type="scientific">Sphingomonas aliaeris</name>
    <dbReference type="NCBI Taxonomy" id="2759526"/>
    <lineage>
        <taxon>Bacteria</taxon>
        <taxon>Pseudomonadati</taxon>
        <taxon>Pseudomonadota</taxon>
        <taxon>Alphaproteobacteria</taxon>
        <taxon>Sphingomonadales</taxon>
        <taxon>Sphingomonadaceae</taxon>
        <taxon>Sphingomonas</taxon>
    </lineage>
</organism>
<dbReference type="Proteomes" id="UP000595894">
    <property type="component" value="Chromosome"/>
</dbReference>
<evidence type="ECO:0000256" key="2">
    <source>
        <dbReference type="PROSITE-ProRule" id="PRU00169"/>
    </source>
</evidence>
<reference evidence="5" key="1">
    <citation type="submission" date="2020-09" db="EMBL/GenBank/DDBJ databases">
        <title>Sphingomonas sp., a new species isolated from pork steak.</title>
        <authorList>
            <person name="Heidler von Heilborn D."/>
        </authorList>
    </citation>
    <scope>NUCLEOTIDE SEQUENCE [LARGE SCALE GENOMIC DNA]</scope>
</reference>
<dbReference type="PROSITE" id="PS50110">
    <property type="entry name" value="RESPONSE_REGULATORY"/>
    <property type="match status" value="1"/>
</dbReference>
<dbReference type="GO" id="GO:0000160">
    <property type="term" value="P:phosphorelay signal transduction system"/>
    <property type="evidence" value="ECO:0007669"/>
    <property type="project" value="InterPro"/>
</dbReference>
<feature type="modified residue" description="4-aspartylphosphate" evidence="2">
    <location>
        <position position="53"/>
    </location>
</feature>